<accession>A0AAE0IM25</accession>
<protein>
    <submittedName>
        <fullName evidence="1">Uncharacterized protein</fullName>
    </submittedName>
</protein>
<dbReference type="AlphaFoldDB" id="A0AAE0IM25"/>
<reference evidence="1" key="2">
    <citation type="submission" date="2023-06" db="EMBL/GenBank/DDBJ databases">
        <authorList>
            <consortium name="Lawrence Berkeley National Laboratory"/>
            <person name="Haridas S."/>
            <person name="Hensen N."/>
            <person name="Bonometti L."/>
            <person name="Westerberg I."/>
            <person name="Brannstrom I.O."/>
            <person name="Guillou S."/>
            <person name="Cros-Aarteil S."/>
            <person name="Calhoun S."/>
            <person name="Kuo A."/>
            <person name="Mondo S."/>
            <person name="Pangilinan J."/>
            <person name="Riley R."/>
            <person name="Labutti K."/>
            <person name="Andreopoulos B."/>
            <person name="Lipzen A."/>
            <person name="Chen C."/>
            <person name="Yanf M."/>
            <person name="Daum C."/>
            <person name="Ng V."/>
            <person name="Clum A."/>
            <person name="Steindorff A."/>
            <person name="Ohm R."/>
            <person name="Martin F."/>
            <person name="Silar P."/>
            <person name="Natvig D."/>
            <person name="Lalanne C."/>
            <person name="Gautier V."/>
            <person name="Ament-Velasquez S.L."/>
            <person name="Kruys A."/>
            <person name="Hutchinson M.I."/>
            <person name="Powell A.J."/>
            <person name="Barry K."/>
            <person name="Miller A.N."/>
            <person name="Grigoriev I.V."/>
            <person name="Debuchy R."/>
            <person name="Gladieux P."/>
            <person name="Thoren M.H."/>
            <person name="Johannesson H."/>
        </authorList>
    </citation>
    <scope>NUCLEOTIDE SEQUENCE</scope>
    <source>
        <strain evidence="1">SMH4131-1</strain>
    </source>
</reference>
<reference evidence="1" key="1">
    <citation type="journal article" date="2023" name="Mol. Phylogenet. Evol.">
        <title>Genome-scale phylogeny and comparative genomics of the fungal order Sordariales.</title>
        <authorList>
            <person name="Hensen N."/>
            <person name="Bonometti L."/>
            <person name="Westerberg I."/>
            <person name="Brannstrom I.O."/>
            <person name="Guillou S."/>
            <person name="Cros-Aarteil S."/>
            <person name="Calhoun S."/>
            <person name="Haridas S."/>
            <person name="Kuo A."/>
            <person name="Mondo S."/>
            <person name="Pangilinan J."/>
            <person name="Riley R."/>
            <person name="LaButti K."/>
            <person name="Andreopoulos B."/>
            <person name="Lipzen A."/>
            <person name="Chen C."/>
            <person name="Yan M."/>
            <person name="Daum C."/>
            <person name="Ng V."/>
            <person name="Clum A."/>
            <person name="Steindorff A."/>
            <person name="Ohm R.A."/>
            <person name="Martin F."/>
            <person name="Silar P."/>
            <person name="Natvig D.O."/>
            <person name="Lalanne C."/>
            <person name="Gautier V."/>
            <person name="Ament-Velasquez S.L."/>
            <person name="Kruys A."/>
            <person name="Hutchinson M.I."/>
            <person name="Powell A.J."/>
            <person name="Barry K."/>
            <person name="Miller A.N."/>
            <person name="Grigoriev I.V."/>
            <person name="Debuchy R."/>
            <person name="Gladieux P."/>
            <person name="Hiltunen Thoren M."/>
            <person name="Johannesson H."/>
        </authorList>
    </citation>
    <scope>NUCLEOTIDE SEQUENCE</scope>
    <source>
        <strain evidence="1">SMH4131-1</strain>
    </source>
</reference>
<evidence type="ECO:0000313" key="1">
    <source>
        <dbReference type="EMBL" id="KAK3327656.1"/>
    </source>
</evidence>
<dbReference type="EMBL" id="JAUEPO010000003">
    <property type="protein sequence ID" value="KAK3327656.1"/>
    <property type="molecule type" value="Genomic_DNA"/>
</dbReference>
<organism evidence="1 2">
    <name type="scientific">Cercophora scortea</name>
    <dbReference type="NCBI Taxonomy" id="314031"/>
    <lineage>
        <taxon>Eukaryota</taxon>
        <taxon>Fungi</taxon>
        <taxon>Dikarya</taxon>
        <taxon>Ascomycota</taxon>
        <taxon>Pezizomycotina</taxon>
        <taxon>Sordariomycetes</taxon>
        <taxon>Sordariomycetidae</taxon>
        <taxon>Sordariales</taxon>
        <taxon>Lasiosphaeriaceae</taxon>
        <taxon>Cercophora</taxon>
    </lineage>
</organism>
<sequence>MIPTRRICPSGERKLRLCRITQWKSLCTPTPYPWVSGWTTTLSHFLYSAAYPKSEMFGHCESVAPNAITRRSPGRTCLEPEITKYKRLVDIVSIWIGGPHAFRGQITCWGGLATRQSAIFQGDPCHWLASWTGQAHTALSPMASLSARRWVVDWCRARNLGAEGCDTGQSQSQSCAAATADTVPTLPPPPSLSALPSFPRHGEHRQPIYLPSYPHLSAMMVY</sequence>
<name>A0AAE0IM25_9PEZI</name>
<dbReference type="Proteomes" id="UP001286456">
    <property type="component" value="Unassembled WGS sequence"/>
</dbReference>
<gene>
    <name evidence="1" type="ORF">B0T19DRAFT_169684</name>
</gene>
<comment type="caution">
    <text evidence="1">The sequence shown here is derived from an EMBL/GenBank/DDBJ whole genome shotgun (WGS) entry which is preliminary data.</text>
</comment>
<proteinExistence type="predicted"/>
<keyword evidence="2" id="KW-1185">Reference proteome</keyword>
<evidence type="ECO:0000313" key="2">
    <source>
        <dbReference type="Proteomes" id="UP001286456"/>
    </source>
</evidence>